<proteinExistence type="predicted"/>
<reference evidence="2" key="1">
    <citation type="journal article" date="2022" name="Mol. Ecol. Resour.">
        <title>The genomes of chicory, endive, great burdock and yacon provide insights into Asteraceae palaeo-polyploidization history and plant inulin production.</title>
        <authorList>
            <person name="Fan W."/>
            <person name="Wang S."/>
            <person name="Wang H."/>
            <person name="Wang A."/>
            <person name="Jiang F."/>
            <person name="Liu H."/>
            <person name="Zhao H."/>
            <person name="Xu D."/>
            <person name="Zhang Y."/>
        </authorList>
    </citation>
    <scope>NUCLEOTIDE SEQUENCE [LARGE SCALE GENOMIC DNA]</scope>
    <source>
        <strain evidence="2">cv. Yunnan</strain>
    </source>
</reference>
<comment type="caution">
    <text evidence="1">The sequence shown here is derived from an EMBL/GenBank/DDBJ whole genome shotgun (WGS) entry which is preliminary data.</text>
</comment>
<dbReference type="Proteomes" id="UP001056120">
    <property type="component" value="Linkage Group LG02"/>
</dbReference>
<sequence>MGFSYTHQGFYGRGILGFDFKVATITRALFFTGFSTSKCKTAARSAVTRINPLRNKRQTVMRQMRRDIALLLQSGQDATARIRGFFFTHPAGSCVSSILSSQQLQVLQSTSYLSYPMN</sequence>
<evidence type="ECO:0000313" key="1">
    <source>
        <dbReference type="EMBL" id="KAI3824978.1"/>
    </source>
</evidence>
<name>A0ACB9JYD4_9ASTR</name>
<protein>
    <submittedName>
        <fullName evidence="1">Uncharacterized protein</fullName>
    </submittedName>
</protein>
<evidence type="ECO:0000313" key="2">
    <source>
        <dbReference type="Proteomes" id="UP001056120"/>
    </source>
</evidence>
<organism evidence="1 2">
    <name type="scientific">Smallanthus sonchifolius</name>
    <dbReference type="NCBI Taxonomy" id="185202"/>
    <lineage>
        <taxon>Eukaryota</taxon>
        <taxon>Viridiplantae</taxon>
        <taxon>Streptophyta</taxon>
        <taxon>Embryophyta</taxon>
        <taxon>Tracheophyta</taxon>
        <taxon>Spermatophyta</taxon>
        <taxon>Magnoliopsida</taxon>
        <taxon>eudicotyledons</taxon>
        <taxon>Gunneridae</taxon>
        <taxon>Pentapetalae</taxon>
        <taxon>asterids</taxon>
        <taxon>campanulids</taxon>
        <taxon>Asterales</taxon>
        <taxon>Asteraceae</taxon>
        <taxon>Asteroideae</taxon>
        <taxon>Heliantheae alliance</taxon>
        <taxon>Millerieae</taxon>
        <taxon>Smallanthus</taxon>
    </lineage>
</organism>
<dbReference type="EMBL" id="CM042019">
    <property type="protein sequence ID" value="KAI3824978.1"/>
    <property type="molecule type" value="Genomic_DNA"/>
</dbReference>
<accession>A0ACB9JYD4</accession>
<gene>
    <name evidence="1" type="ORF">L1987_06452</name>
</gene>
<keyword evidence="2" id="KW-1185">Reference proteome</keyword>
<reference evidence="1 2" key="2">
    <citation type="journal article" date="2022" name="Mol. Ecol. Resour.">
        <title>The genomes of chicory, endive, great burdock and yacon provide insights into Asteraceae paleo-polyploidization history and plant inulin production.</title>
        <authorList>
            <person name="Fan W."/>
            <person name="Wang S."/>
            <person name="Wang H."/>
            <person name="Wang A."/>
            <person name="Jiang F."/>
            <person name="Liu H."/>
            <person name="Zhao H."/>
            <person name="Xu D."/>
            <person name="Zhang Y."/>
        </authorList>
    </citation>
    <scope>NUCLEOTIDE SEQUENCE [LARGE SCALE GENOMIC DNA]</scope>
    <source>
        <strain evidence="2">cv. Yunnan</strain>
        <tissue evidence="1">Leaves</tissue>
    </source>
</reference>